<accession>A0ABQ4S7U5</accession>
<keyword evidence="2" id="KW-0812">Transmembrane</keyword>
<gene>
    <name evidence="3" type="ORF">GMJLKIPL_0099</name>
</gene>
<dbReference type="Proteomes" id="UP001055153">
    <property type="component" value="Unassembled WGS sequence"/>
</dbReference>
<feature type="region of interest" description="Disordered" evidence="1">
    <location>
        <begin position="1"/>
        <end position="38"/>
    </location>
</feature>
<comment type="caution">
    <text evidence="3">The sequence shown here is derived from an EMBL/GenBank/DDBJ whole genome shotgun (WGS) entry which is preliminary data.</text>
</comment>
<reference evidence="3" key="1">
    <citation type="journal article" date="2021" name="Front. Microbiol.">
        <title>Comprehensive Comparative Genomics and Phenotyping of Methylobacterium Species.</title>
        <authorList>
            <person name="Alessa O."/>
            <person name="Ogura Y."/>
            <person name="Fujitani Y."/>
            <person name="Takami H."/>
            <person name="Hayashi T."/>
            <person name="Sahin N."/>
            <person name="Tani A."/>
        </authorList>
    </citation>
    <scope>NUCLEOTIDE SEQUENCE</scope>
    <source>
        <strain evidence="3">DSM 17168</strain>
    </source>
</reference>
<dbReference type="EMBL" id="BPQQ01000002">
    <property type="protein sequence ID" value="GJD98192.1"/>
    <property type="molecule type" value="Genomic_DNA"/>
</dbReference>
<sequence length="131" mass="14219">MGGSKGWGGWGHPSGGVPPDRFGRAAGTARPAPEARAQAQVSYRSVREAPAEKPISYVPWPLRVLVRIGITAALLAAVTIGPGYSDCRQRRDAGLMYYGMTMGACTRQATWEHVSRLQRQFDDIARAVRAH</sequence>
<evidence type="ECO:0000256" key="1">
    <source>
        <dbReference type="SAM" id="MobiDB-lite"/>
    </source>
</evidence>
<keyword evidence="2" id="KW-0472">Membrane</keyword>
<reference evidence="3" key="2">
    <citation type="submission" date="2021-08" db="EMBL/GenBank/DDBJ databases">
        <authorList>
            <person name="Tani A."/>
            <person name="Ola A."/>
            <person name="Ogura Y."/>
            <person name="Katsura K."/>
            <person name="Hayashi T."/>
        </authorList>
    </citation>
    <scope>NUCLEOTIDE SEQUENCE</scope>
    <source>
        <strain evidence="3">DSM 17168</strain>
    </source>
</reference>
<feature type="compositionally biased region" description="Gly residues" evidence="1">
    <location>
        <begin position="1"/>
        <end position="14"/>
    </location>
</feature>
<keyword evidence="2" id="KW-1133">Transmembrane helix</keyword>
<protein>
    <submittedName>
        <fullName evidence="3">Uncharacterized protein</fullName>
    </submittedName>
</protein>
<dbReference type="RefSeq" id="WP_238233151.1">
    <property type="nucleotide sequence ID" value="NZ_BPQQ01000002.1"/>
</dbReference>
<feature type="transmembrane region" description="Helical" evidence="2">
    <location>
        <begin position="64"/>
        <end position="84"/>
    </location>
</feature>
<proteinExistence type="predicted"/>
<feature type="compositionally biased region" description="Low complexity" evidence="1">
    <location>
        <begin position="29"/>
        <end position="38"/>
    </location>
</feature>
<keyword evidence="4" id="KW-1185">Reference proteome</keyword>
<name>A0ABQ4S7U5_9HYPH</name>
<evidence type="ECO:0000256" key="2">
    <source>
        <dbReference type="SAM" id="Phobius"/>
    </source>
</evidence>
<evidence type="ECO:0000313" key="3">
    <source>
        <dbReference type="EMBL" id="GJD98192.1"/>
    </source>
</evidence>
<organism evidence="3 4">
    <name type="scientific">Methylobacterium isbiliense</name>
    <dbReference type="NCBI Taxonomy" id="315478"/>
    <lineage>
        <taxon>Bacteria</taxon>
        <taxon>Pseudomonadati</taxon>
        <taxon>Pseudomonadota</taxon>
        <taxon>Alphaproteobacteria</taxon>
        <taxon>Hyphomicrobiales</taxon>
        <taxon>Methylobacteriaceae</taxon>
        <taxon>Methylobacterium</taxon>
    </lineage>
</organism>
<evidence type="ECO:0000313" key="4">
    <source>
        <dbReference type="Proteomes" id="UP001055153"/>
    </source>
</evidence>